<evidence type="ECO:0000256" key="9">
    <source>
        <dbReference type="ARBA" id="ARBA00023315"/>
    </source>
</evidence>
<keyword evidence="7 10" id="KW-0808">Transferase</keyword>
<feature type="active site" description="Nucleophile" evidence="10">
    <location>
        <position position="215"/>
    </location>
</feature>
<feature type="binding site" evidence="10">
    <location>
        <position position="215"/>
    </location>
    <ligand>
        <name>substrate</name>
    </ligand>
</feature>
<evidence type="ECO:0000256" key="6">
    <source>
        <dbReference type="ARBA" id="ARBA00022605"/>
    </source>
</evidence>
<dbReference type="InterPro" id="IPR002813">
    <property type="entry name" value="Arg_biosynth_ArgJ"/>
</dbReference>
<evidence type="ECO:0000256" key="3">
    <source>
        <dbReference type="ARBA" id="ARBA00011475"/>
    </source>
</evidence>
<dbReference type="SUPFAM" id="SSF56266">
    <property type="entry name" value="DmpA/ArgJ-like"/>
    <property type="match status" value="1"/>
</dbReference>
<evidence type="ECO:0000313" key="12">
    <source>
        <dbReference type="Proteomes" id="UP000697330"/>
    </source>
</evidence>
<keyword evidence="9 10" id="KW-0012">Acyltransferase</keyword>
<feature type="binding site" evidence="10">
    <location>
        <position position="173"/>
    </location>
    <ligand>
        <name>substrate</name>
    </ligand>
</feature>
<feature type="site" description="Involved in the stabilization of negative charge on the oxyanion by the formation of the oxyanion hole" evidence="10">
    <location>
        <position position="134"/>
    </location>
</feature>
<keyword evidence="5 10" id="KW-0055">Arginine biosynthesis</keyword>
<reference evidence="11" key="2">
    <citation type="submission" date="2021-09" db="EMBL/GenBank/DDBJ databases">
        <authorList>
            <person name="Gilroy R."/>
        </authorList>
    </citation>
    <scope>NUCLEOTIDE SEQUENCE</scope>
    <source>
        <strain evidence="11">CHK124-7917</strain>
    </source>
</reference>
<dbReference type="GO" id="GO:0004042">
    <property type="term" value="F:L-glutamate N-acetyltransferase activity"/>
    <property type="evidence" value="ECO:0007669"/>
    <property type="project" value="UniProtKB-UniRule"/>
</dbReference>
<name>A0A921KP53_9ACTN</name>
<evidence type="ECO:0000256" key="2">
    <source>
        <dbReference type="ARBA" id="ARBA00006774"/>
    </source>
</evidence>
<protein>
    <recommendedName>
        <fullName evidence="10">Arginine biosynthesis bifunctional protein ArgJ</fullName>
    </recommendedName>
    <domain>
        <recommendedName>
            <fullName evidence="10">Glutamate N-acetyltransferase</fullName>
            <ecNumber evidence="10">2.3.1.35</ecNumber>
        </recommendedName>
        <alternativeName>
            <fullName evidence="10">Ornithine acetyltransferase</fullName>
            <shortName evidence="10">OATase</shortName>
        </alternativeName>
        <alternativeName>
            <fullName evidence="10">Ornithine transacetylase</fullName>
        </alternativeName>
    </domain>
    <domain>
        <recommendedName>
            <fullName evidence="10">Amino-acid acetyltransferase</fullName>
            <ecNumber evidence="10">2.3.1.1</ecNumber>
        </recommendedName>
        <alternativeName>
            <fullName evidence="10">N-acetylglutamate synthase</fullName>
            <shortName evidence="10">AGSase</shortName>
        </alternativeName>
    </domain>
    <component>
        <recommendedName>
            <fullName evidence="10">Arginine biosynthesis bifunctional protein ArgJ alpha chain</fullName>
        </recommendedName>
    </component>
    <component>
        <recommendedName>
            <fullName evidence="10">Arginine biosynthesis bifunctional protein ArgJ beta chain</fullName>
        </recommendedName>
    </component>
</protein>
<comment type="subunit">
    <text evidence="3 10">Heterotetramer of two alpha and two beta chains.</text>
</comment>
<keyword evidence="8 10" id="KW-0068">Autocatalytic cleavage</keyword>
<evidence type="ECO:0000256" key="4">
    <source>
        <dbReference type="ARBA" id="ARBA00022490"/>
    </source>
</evidence>
<dbReference type="PANTHER" id="PTHR23100:SF0">
    <property type="entry name" value="ARGININE BIOSYNTHESIS BIFUNCTIONAL PROTEIN ARGJ, MITOCHONDRIAL"/>
    <property type="match status" value="1"/>
</dbReference>
<dbReference type="GO" id="GO:0006526">
    <property type="term" value="P:L-arginine biosynthetic process"/>
    <property type="evidence" value="ECO:0007669"/>
    <property type="project" value="UniProtKB-UniRule"/>
</dbReference>
<dbReference type="InterPro" id="IPR016117">
    <property type="entry name" value="ArgJ-like_dom_sf"/>
</dbReference>
<feature type="chain" id="PRO_5038199261" description="Arginine biosynthesis bifunctional protein ArgJ beta chain" evidence="10">
    <location>
        <begin position="215"/>
        <end position="428"/>
    </location>
</feature>
<evidence type="ECO:0000256" key="5">
    <source>
        <dbReference type="ARBA" id="ARBA00022571"/>
    </source>
</evidence>
<feature type="site" description="Cleavage; by autolysis" evidence="10">
    <location>
        <begin position="214"/>
        <end position="215"/>
    </location>
</feature>
<feature type="chain" id="PRO_5038199262" description="Arginine biosynthesis bifunctional protein ArgJ alpha chain" evidence="10">
    <location>
        <begin position="1"/>
        <end position="214"/>
    </location>
</feature>
<keyword evidence="10" id="KW-0511">Multifunctional enzyme</keyword>
<feature type="binding site" evidence="10">
    <location>
        <position position="204"/>
    </location>
    <ligand>
        <name>substrate</name>
    </ligand>
</feature>
<comment type="caution">
    <text evidence="11">The sequence shown here is derived from an EMBL/GenBank/DDBJ whole genome shotgun (WGS) entry which is preliminary data.</text>
</comment>
<comment type="pathway">
    <text evidence="10">Amino-acid biosynthesis; L-arginine biosynthesis; N(2)-acetyl-L-ornithine from L-glutamate: step 1/4.</text>
</comment>
<gene>
    <name evidence="10 11" type="primary">argJ</name>
    <name evidence="11" type="ORF">K8U72_11230</name>
</gene>
<dbReference type="Gene3D" id="3.10.20.340">
    <property type="entry name" value="ArgJ beta chain, C-terminal domain"/>
    <property type="match status" value="1"/>
</dbReference>
<dbReference type="Gene3D" id="3.60.70.12">
    <property type="entry name" value="L-amino peptidase D-ALA esterase/amidase"/>
    <property type="match status" value="1"/>
</dbReference>
<dbReference type="FunFam" id="3.10.20.340:FF:000003">
    <property type="entry name" value="Arginine biosynthesis bifunctional protein ArgJ"/>
    <property type="match status" value="1"/>
</dbReference>
<evidence type="ECO:0000256" key="7">
    <source>
        <dbReference type="ARBA" id="ARBA00022679"/>
    </source>
</evidence>
<keyword evidence="4 10" id="KW-0963">Cytoplasm</keyword>
<dbReference type="HAMAP" id="MF_01106">
    <property type="entry name" value="ArgJ"/>
    <property type="match status" value="1"/>
</dbReference>
<keyword evidence="6 10" id="KW-0028">Amino-acid biosynthesis</keyword>
<comment type="pathway">
    <text evidence="10">Amino-acid biosynthesis; L-arginine biosynthesis; L-ornithine and N-acetyl-L-glutamate from L-glutamate and N(2)-acetyl-L-ornithine (cyclic): step 1/1.</text>
</comment>
<dbReference type="NCBIfam" id="TIGR00120">
    <property type="entry name" value="ArgJ"/>
    <property type="match status" value="1"/>
</dbReference>
<dbReference type="Proteomes" id="UP000697330">
    <property type="component" value="Unassembled WGS sequence"/>
</dbReference>
<feature type="binding site" evidence="10">
    <location>
        <position position="301"/>
    </location>
    <ligand>
        <name>substrate</name>
    </ligand>
</feature>
<proteinExistence type="inferred from homology"/>
<evidence type="ECO:0000256" key="10">
    <source>
        <dbReference type="HAMAP-Rule" id="MF_01106"/>
    </source>
</evidence>
<dbReference type="CDD" id="cd02152">
    <property type="entry name" value="OAT"/>
    <property type="match status" value="1"/>
</dbReference>
<dbReference type="GO" id="GO:0005737">
    <property type="term" value="C:cytoplasm"/>
    <property type="evidence" value="ECO:0007669"/>
    <property type="project" value="UniProtKB-SubCell"/>
</dbReference>
<feature type="binding site" evidence="10">
    <location>
        <position position="423"/>
    </location>
    <ligand>
        <name>substrate</name>
    </ligand>
</feature>
<comment type="catalytic activity">
    <reaction evidence="10">
        <text>L-glutamate + acetyl-CoA = N-acetyl-L-glutamate + CoA + H(+)</text>
        <dbReference type="Rhea" id="RHEA:24292"/>
        <dbReference type="ChEBI" id="CHEBI:15378"/>
        <dbReference type="ChEBI" id="CHEBI:29985"/>
        <dbReference type="ChEBI" id="CHEBI:44337"/>
        <dbReference type="ChEBI" id="CHEBI:57287"/>
        <dbReference type="ChEBI" id="CHEBI:57288"/>
        <dbReference type="EC" id="2.3.1.1"/>
    </reaction>
</comment>
<dbReference type="NCBIfam" id="NF003802">
    <property type="entry name" value="PRK05388.1"/>
    <property type="match status" value="1"/>
</dbReference>
<dbReference type="RefSeq" id="WP_274959821.1">
    <property type="nucleotide sequence ID" value="NZ_DYWQ01000170.1"/>
</dbReference>
<dbReference type="EC" id="2.3.1.35" evidence="10"/>
<dbReference type="EC" id="2.3.1.1" evidence="10"/>
<comment type="similarity">
    <text evidence="2 10">Belongs to the ArgJ family.</text>
</comment>
<feature type="site" description="Involved in the stabilization of negative charge on the oxyanion by the formation of the oxyanion hole" evidence="10">
    <location>
        <position position="135"/>
    </location>
</feature>
<dbReference type="GO" id="GO:0004358">
    <property type="term" value="F:L-glutamate N-acetyltransferase activity, acting on acetyl-L-ornithine as donor"/>
    <property type="evidence" value="ECO:0007669"/>
    <property type="project" value="UniProtKB-UniRule"/>
</dbReference>
<accession>A0A921KP53</accession>
<dbReference type="AlphaFoldDB" id="A0A921KP53"/>
<reference evidence="11" key="1">
    <citation type="journal article" date="2021" name="PeerJ">
        <title>Extensive microbial diversity within the chicken gut microbiome revealed by metagenomics and culture.</title>
        <authorList>
            <person name="Gilroy R."/>
            <person name="Ravi A."/>
            <person name="Getino M."/>
            <person name="Pursley I."/>
            <person name="Horton D.L."/>
            <person name="Alikhan N.F."/>
            <person name="Baker D."/>
            <person name="Gharbi K."/>
            <person name="Hall N."/>
            <person name="Watson M."/>
            <person name="Adriaenssens E.M."/>
            <person name="Foster-Nyarko E."/>
            <person name="Jarju S."/>
            <person name="Secka A."/>
            <person name="Antonio M."/>
            <person name="Oren A."/>
            <person name="Chaudhuri R.R."/>
            <person name="La Ragione R."/>
            <person name="Hildebrand F."/>
            <person name="Pallen M.J."/>
        </authorList>
    </citation>
    <scope>NUCLEOTIDE SEQUENCE</scope>
    <source>
        <strain evidence="11">CHK124-7917</strain>
    </source>
</reference>
<dbReference type="Pfam" id="PF01960">
    <property type="entry name" value="ArgJ"/>
    <property type="match status" value="1"/>
</dbReference>
<comment type="function">
    <text evidence="10">Catalyzes two activities which are involved in the cyclic version of arginine biosynthesis: the synthesis of N-acetylglutamate from glutamate and acetyl-CoA as the acetyl donor, and of ornithine by transacetylation between N(2)-acetylornithine and glutamate.</text>
</comment>
<sequence length="428" mass="43104">MNDIQPLAVPVASDAPEACGFSPCEGGVCAASGISAAGVSAGFRRNPNRLDLALVVADEPCVVAATFTTNRFCAAPVTVSRAHAADGRARAVVLNSGNANAATGEPGLACAERACGRVAAELGCAAEDVLVCSTGVIGVPLPWEPYEAGVPAAVAALSPDASGAHDAACAVMTTDTVPKEVSLAGEAPQVGGGTVAVRVGGFVKGSGMIQPNMATMLAVLATDAPLTAEAAREALRSAVGQSFNKVTVDSDTSTNDTCILLATGAAGGEAIDLSHPAYPVVAAAVRGACVELARKIAADGEGSTKLVTVTVTGAATDSDADAVARAIANSPLVKTAIFGHDANWGRVAVAAGKCGVPFDQHAVDIDFLGAPVCRAGLTVPMDEEDMLRRFEAPEIDITVSLGMGEASTRVWTCDLTHDYVTINGDYRT</sequence>
<evidence type="ECO:0000313" key="11">
    <source>
        <dbReference type="EMBL" id="HJF46331.1"/>
    </source>
</evidence>
<evidence type="ECO:0000256" key="1">
    <source>
        <dbReference type="ARBA" id="ARBA00004496"/>
    </source>
</evidence>
<comment type="subcellular location">
    <subcellularLocation>
        <location evidence="1 10">Cytoplasm</location>
    </subcellularLocation>
</comment>
<comment type="catalytic activity">
    <reaction evidence="10">
        <text>N(2)-acetyl-L-ornithine + L-glutamate = N-acetyl-L-glutamate + L-ornithine</text>
        <dbReference type="Rhea" id="RHEA:15349"/>
        <dbReference type="ChEBI" id="CHEBI:29985"/>
        <dbReference type="ChEBI" id="CHEBI:44337"/>
        <dbReference type="ChEBI" id="CHEBI:46911"/>
        <dbReference type="ChEBI" id="CHEBI:57805"/>
        <dbReference type="EC" id="2.3.1.35"/>
    </reaction>
</comment>
<organism evidence="11 12">
    <name type="scientific">Thermophilibacter provencensis</name>
    <dbReference type="NCBI Taxonomy" id="1852386"/>
    <lineage>
        <taxon>Bacteria</taxon>
        <taxon>Bacillati</taxon>
        <taxon>Actinomycetota</taxon>
        <taxon>Coriobacteriia</taxon>
        <taxon>Coriobacteriales</taxon>
        <taxon>Atopobiaceae</taxon>
        <taxon>Thermophilibacter</taxon>
    </lineage>
</organism>
<dbReference type="PANTHER" id="PTHR23100">
    <property type="entry name" value="ARGININE BIOSYNTHESIS BIFUNCTIONAL PROTEIN ARGJ"/>
    <property type="match status" value="1"/>
</dbReference>
<dbReference type="GO" id="GO:0006592">
    <property type="term" value="P:ornithine biosynthetic process"/>
    <property type="evidence" value="ECO:0007669"/>
    <property type="project" value="TreeGrafter"/>
</dbReference>
<dbReference type="EMBL" id="DYWQ01000170">
    <property type="protein sequence ID" value="HJF46331.1"/>
    <property type="molecule type" value="Genomic_DNA"/>
</dbReference>
<dbReference type="FunFam" id="3.60.70.12:FF:000001">
    <property type="entry name" value="Arginine biosynthesis bifunctional protein ArgJ, chloroplastic"/>
    <property type="match status" value="1"/>
</dbReference>
<feature type="binding site" evidence="10">
    <location>
        <position position="428"/>
    </location>
    <ligand>
        <name>substrate</name>
    </ligand>
</feature>
<evidence type="ECO:0000256" key="8">
    <source>
        <dbReference type="ARBA" id="ARBA00022813"/>
    </source>
</evidence>
<dbReference type="InterPro" id="IPR042195">
    <property type="entry name" value="ArgJ_beta_C"/>
</dbReference>